<evidence type="ECO:0000313" key="2">
    <source>
        <dbReference type="Proteomes" id="UP000008974"/>
    </source>
</evidence>
<comment type="caution">
    <text evidence="1">The sequence shown here is derived from an EMBL/GenBank/DDBJ whole genome shotgun (WGS) entry which is preliminary data.</text>
</comment>
<dbReference type="InterPro" id="IPR016024">
    <property type="entry name" value="ARM-type_fold"/>
</dbReference>
<dbReference type="OrthoDB" id="10254376at2759"/>
<dbReference type="SUPFAM" id="SSF48371">
    <property type="entry name" value="ARM repeat"/>
    <property type="match status" value="1"/>
</dbReference>
<gene>
    <name evidence="1" type="ORF">GLP15_2812</name>
</gene>
<sequence>MTGTRAQAARVLLERVEALRSHLSAQLSKETLVLNEDTTSLIEAVFQVVKSGFPLGSCLEPICSLLEELLTIPNWIRRLTAASTLIHVASENELSQEALHRFADLLLTFLHDEKREIRDIGSLALMNLRYEQQINVANYLVAELEQKDIPVSAHLIEGSVTYAGYFLAHAPRDATKVGLNILILSFDPQHKVIKAGKDYLYWHVAKALVKYLKTLVSNPLAAAVLTMPVRSLPNLEEKGSKYPGGIATASVAISWLLEKVIAYTDVRCRKSAAEALSLYLYLNSVISQRQYLDFLKDARFFMGGDLVYDAFDLYTHAYCCMLTHAAELRISIADSIKKHDYADYYRYFIELYRSMSMDFSTEKHLSGIYQAALIKGLVMMEYHGHSTKLVYSFSLMKRLLSSTAMHCIDGGILCALEIFRHVPEYVMGQIVEAQLYLLSNHSSLPIAVSAKKALFGVPTTHAPTFIIGYLWCIMSRIVVDNADIKEAGFKAMYTLFSEHKDYIAKLNTIKDSKVANYCPSQILLNGLTHQTSPQVNLVGSCSGGSSNPGSDFINLAFRKLDIPDLLAFLKIVFCVIEHTVRDTSSLMNDYPRISAVNMLEPLLDLLLPIVSQYRASPRKSPLIVKRAPVAATAVVADVPVEIYNLLRDVFLLLTYTITVQPLASRSARIVGKLYSVLYAILSDDSGDYSENVHVIRERVAPLYNFVLMALYVLVYSFNIYDEDFAESARSAVPAVISFLRVLVVPVVILKDAILCLAGTIATAAGATDEIEVSEMIIKNVSGFLMPETSFCDHVKEKVEEEDTCNEDAEDDTSFKLISKENVNVLSHQKLHAILFGLDNTEDSEGRMRNTIEESTDDDSELVLMDGLATGLPQAALTLLSIHNSAIDEHSAYAERDVTVSILRALRGDDIDEDYLLHGIAYLFGVYCTVTKKQHFIENFMALIKQYAEEELQDTVVGEYIASLDFEESYPLLNSFFSADNFTINVSLCEDYIPSTATVTSKGLLAPDFTVLVFLLENCGMNSVDEEIKDYALKALDDLPERAFTKEDCIVRLNILKEKPKDQCCSELCTFVPIQSEKILNTKEVITALNNSLQVLFYGDDVNINVYAKGALLTKLVGTGVLLPDKPKLDIKETSEFDFHRINNC</sequence>
<dbReference type="VEuPathDB" id="GiardiaDB:GLP15_2812"/>
<name>E1EVL3_GIAIA</name>
<dbReference type="AlphaFoldDB" id="E1EVL3"/>
<organism evidence="1 2">
    <name type="scientific">Giardia intestinalis (strain P15)</name>
    <name type="common">Giardia lamblia</name>
    <dbReference type="NCBI Taxonomy" id="658858"/>
    <lineage>
        <taxon>Eukaryota</taxon>
        <taxon>Metamonada</taxon>
        <taxon>Diplomonadida</taxon>
        <taxon>Hexamitidae</taxon>
        <taxon>Giardiinae</taxon>
        <taxon>Giardia</taxon>
    </lineage>
</organism>
<accession>E1EVL3</accession>
<reference evidence="1 2" key="1">
    <citation type="journal article" date="2010" name="BMC Genomics">
        <title>Genome analysis and comparative genomics of a Giardia intestinalis assemblage E isolate.</title>
        <authorList>
            <person name="Jerlstrom-Hultqvist J."/>
            <person name="Franzen O."/>
            <person name="Ankarklev J."/>
            <person name="Xu F."/>
            <person name="Nohynkova E."/>
            <person name="Andersson J.O."/>
            <person name="Svard S.G."/>
            <person name="Andersson B."/>
        </authorList>
    </citation>
    <scope>NUCLEOTIDE SEQUENCE [LARGE SCALE GENOMIC DNA]</scope>
    <source>
        <strain evidence="1 2">P15</strain>
    </source>
</reference>
<dbReference type="Proteomes" id="UP000008974">
    <property type="component" value="Unassembled WGS sequence"/>
</dbReference>
<evidence type="ECO:0000313" key="1">
    <source>
        <dbReference type="EMBL" id="EFO65756.1"/>
    </source>
</evidence>
<dbReference type="EMBL" id="ACVC01000006">
    <property type="protein sequence ID" value="EFO65756.1"/>
    <property type="molecule type" value="Genomic_DNA"/>
</dbReference>
<protein>
    <submittedName>
        <fullName evidence="1">Uncharacterized protein</fullName>
    </submittedName>
</protein>
<dbReference type="OMA" id="MNDYPRI"/>
<proteinExistence type="predicted"/>